<evidence type="ECO:0000313" key="13">
    <source>
        <dbReference type="Proteomes" id="UP000264820"/>
    </source>
</evidence>
<feature type="topological domain" description="Perinuclear space" evidence="9">
    <location>
        <begin position="345"/>
        <end position="374"/>
    </location>
</feature>
<evidence type="ECO:0000256" key="2">
    <source>
        <dbReference type="ARBA" id="ARBA00022553"/>
    </source>
</evidence>
<dbReference type="GeneTree" id="ENSGT00940000154656"/>
<dbReference type="Ensembl" id="ENSHCOT00000001101.1">
    <property type="protein sequence ID" value="ENSHCOP00000007968.1"/>
    <property type="gene ID" value="ENSHCOG00000010143.1"/>
</dbReference>
<protein>
    <recommendedName>
        <fullName evidence="11">KASH domain-containing protein</fullName>
    </recommendedName>
</protein>
<feature type="transmembrane region" description="Helical" evidence="10">
    <location>
        <begin position="317"/>
        <end position="338"/>
    </location>
</feature>
<comment type="similarity">
    <text evidence="1">Belongs to the nesprin family.</text>
</comment>
<evidence type="ECO:0000259" key="11">
    <source>
        <dbReference type="PROSITE" id="PS51049"/>
    </source>
</evidence>
<evidence type="ECO:0000256" key="9">
    <source>
        <dbReference type="PROSITE-ProRule" id="PRU00385"/>
    </source>
</evidence>
<dbReference type="PANTHER" id="PTHR14514:SF4">
    <property type="entry name" value="NESPRIN-2"/>
    <property type="match status" value="1"/>
</dbReference>
<evidence type="ECO:0000256" key="3">
    <source>
        <dbReference type="ARBA" id="ARBA00022692"/>
    </source>
</evidence>
<evidence type="ECO:0000256" key="4">
    <source>
        <dbReference type="ARBA" id="ARBA00022737"/>
    </source>
</evidence>
<reference evidence="12" key="1">
    <citation type="submission" date="2025-08" db="UniProtKB">
        <authorList>
            <consortium name="Ensembl"/>
        </authorList>
    </citation>
    <scope>IDENTIFICATION</scope>
</reference>
<dbReference type="Pfam" id="PF10541">
    <property type="entry name" value="KASH"/>
    <property type="match status" value="1"/>
</dbReference>
<keyword evidence="7" id="KW-0539">Nucleus</keyword>
<name>A0A3Q2XSU1_HIPCM</name>
<evidence type="ECO:0000256" key="10">
    <source>
        <dbReference type="SAM" id="Phobius"/>
    </source>
</evidence>
<dbReference type="PANTHER" id="PTHR14514">
    <property type="entry name" value="PKA ANCHORING PROTEIN"/>
    <property type="match status" value="1"/>
</dbReference>
<accession>A0A3Q2XSU1</accession>
<sequence>MWKQSVEHRRKPNRLWMEVSGQPPMPNCTYCVSFYLQSHQMSQCSDNIDDMKRACLILDDDNEEEQPEFADVFALSGVIERWELLQAQSGNEQDADPRDPPNVTSDLDEVISWLDNIHPELDRLQQSHPSNRIVDMATRAKEMKEMKEMFTHYKPIMLSVNLRALQVPEQQEKLVDLNQAWSRASTLLHQWETSLRRTLMRCQEFDESLHSLLLWLACAEKKRDALLEELLERRSQQASLHTLWFQLQPEDGGEGSHEAQEKLHVTATKLKLLLKDVSEDLNILHQRLVNKECLSIFCLCVSVPPRGRRDSSPPRSFFCRVLWAAVPFHLLLLFLLLLPCLVPQSERDSSCTVANNFARSFHPMLHYTNGPPPT</sequence>
<organism evidence="12 13">
    <name type="scientific">Hippocampus comes</name>
    <name type="common">Tiger tail seahorse</name>
    <dbReference type="NCBI Taxonomy" id="109280"/>
    <lineage>
        <taxon>Eukaryota</taxon>
        <taxon>Metazoa</taxon>
        <taxon>Chordata</taxon>
        <taxon>Craniata</taxon>
        <taxon>Vertebrata</taxon>
        <taxon>Euteleostomi</taxon>
        <taxon>Actinopterygii</taxon>
        <taxon>Neopterygii</taxon>
        <taxon>Teleostei</taxon>
        <taxon>Neoteleostei</taxon>
        <taxon>Acanthomorphata</taxon>
        <taxon>Syngnathiaria</taxon>
        <taxon>Syngnathiformes</taxon>
        <taxon>Syngnathoidei</taxon>
        <taxon>Syngnathidae</taxon>
        <taxon>Hippocampus</taxon>
    </lineage>
</organism>
<keyword evidence="13" id="KW-1185">Reference proteome</keyword>
<keyword evidence="5 10" id="KW-1133">Transmembrane helix</keyword>
<keyword evidence="4" id="KW-0677">Repeat</keyword>
<evidence type="ECO:0000256" key="7">
    <source>
        <dbReference type="ARBA" id="ARBA00023242"/>
    </source>
</evidence>
<evidence type="ECO:0000313" key="12">
    <source>
        <dbReference type="Ensembl" id="ENSHCOP00000007968.1"/>
    </source>
</evidence>
<keyword evidence="6 9" id="KW-0472">Membrane</keyword>
<keyword evidence="2" id="KW-0597">Phosphoprotein</keyword>
<reference evidence="12" key="2">
    <citation type="submission" date="2025-09" db="UniProtKB">
        <authorList>
            <consortium name="Ensembl"/>
        </authorList>
    </citation>
    <scope>IDENTIFICATION</scope>
</reference>
<dbReference type="PROSITE" id="PS51049">
    <property type="entry name" value="KASH"/>
    <property type="match status" value="1"/>
</dbReference>
<dbReference type="GO" id="GO:0005640">
    <property type="term" value="C:nuclear outer membrane"/>
    <property type="evidence" value="ECO:0007669"/>
    <property type="project" value="UniProtKB-SubCell"/>
</dbReference>
<proteinExistence type="inferred from homology"/>
<dbReference type="OMA" id="GRCQEFH"/>
<evidence type="ECO:0000256" key="6">
    <source>
        <dbReference type="ARBA" id="ARBA00023136"/>
    </source>
</evidence>
<dbReference type="Proteomes" id="UP000264820">
    <property type="component" value="Unplaced"/>
</dbReference>
<evidence type="ECO:0000256" key="8">
    <source>
        <dbReference type="ARBA" id="ARBA00046312"/>
    </source>
</evidence>
<dbReference type="AlphaFoldDB" id="A0A3Q2XSU1"/>
<feature type="topological domain" description="Cytoplasmic" evidence="9">
    <location>
        <begin position="1"/>
        <end position="323"/>
    </location>
</feature>
<evidence type="ECO:0000256" key="5">
    <source>
        <dbReference type="ARBA" id="ARBA00022989"/>
    </source>
</evidence>
<dbReference type="SMART" id="SM01249">
    <property type="entry name" value="KASH"/>
    <property type="match status" value="1"/>
</dbReference>
<keyword evidence="3 9" id="KW-0812">Transmembrane</keyword>
<dbReference type="STRING" id="109280.ENSHCOP00000007968"/>
<evidence type="ECO:0000256" key="1">
    <source>
        <dbReference type="ARBA" id="ARBA00008619"/>
    </source>
</evidence>
<feature type="domain" description="KASH" evidence="11">
    <location>
        <begin position="315"/>
        <end position="374"/>
    </location>
</feature>
<dbReference type="InterPro" id="IPR012315">
    <property type="entry name" value="KASH"/>
</dbReference>
<comment type="subcellular location">
    <subcellularLocation>
        <location evidence="8">Nucleus outer membrane</location>
        <topology evidence="8">Single-pass type IV membrane protein</topology>
    </subcellularLocation>
</comment>